<dbReference type="InterPro" id="IPR011708">
    <property type="entry name" value="DNA_pol3_alpha_NTPase_dom"/>
</dbReference>
<evidence type="ECO:0000256" key="4">
    <source>
        <dbReference type="ARBA" id="ARBA00022695"/>
    </source>
</evidence>
<dbReference type="Proteomes" id="UP000035661">
    <property type="component" value="Chromosome"/>
</dbReference>
<evidence type="ECO:0000256" key="6">
    <source>
        <dbReference type="ARBA" id="ARBA00022722"/>
    </source>
</evidence>
<dbReference type="Gene3D" id="2.40.50.140">
    <property type="entry name" value="Nucleic acid-binding proteins"/>
    <property type="match status" value="1"/>
</dbReference>
<dbReference type="GO" id="GO:0003887">
    <property type="term" value="F:DNA-directed DNA polymerase activity"/>
    <property type="evidence" value="ECO:0007669"/>
    <property type="project" value="UniProtKB-UniRule"/>
</dbReference>
<dbReference type="Gene3D" id="3.20.20.140">
    <property type="entry name" value="Metal-dependent hydrolases"/>
    <property type="match status" value="1"/>
</dbReference>
<dbReference type="NCBIfam" id="TIGR01405">
    <property type="entry name" value="polC_Gram_pos"/>
    <property type="match status" value="1"/>
</dbReference>
<evidence type="ECO:0000256" key="9">
    <source>
        <dbReference type="ARBA" id="ARBA00022932"/>
    </source>
</evidence>
<dbReference type="PANTHER" id="PTHR32294">
    <property type="entry name" value="DNA POLYMERASE III SUBUNIT ALPHA"/>
    <property type="match status" value="1"/>
</dbReference>
<dbReference type="InterPro" id="IPR029460">
    <property type="entry name" value="DNAPol_HHH"/>
</dbReference>
<keyword evidence="5 11" id="KW-0235">DNA replication</keyword>
<comment type="function">
    <text evidence="1 11">Required for replicative DNA synthesis. This DNA polymerase also exhibits 3' to 5' exonuclease activity.</text>
</comment>
<dbReference type="SUPFAM" id="SSF53098">
    <property type="entry name" value="Ribonuclease H-like"/>
    <property type="match status" value="1"/>
</dbReference>
<dbReference type="RefSeq" id="WP_047791630.1">
    <property type="nucleotide sequence ID" value="NZ_CP011856.1"/>
</dbReference>
<keyword evidence="7 11" id="KW-0378">Hydrolase</keyword>
<dbReference type="NCBIfam" id="NF001688">
    <property type="entry name" value="PRK00448.1"/>
    <property type="match status" value="1"/>
</dbReference>
<evidence type="ECO:0000256" key="12">
    <source>
        <dbReference type="SAM" id="MobiDB-lite"/>
    </source>
</evidence>
<feature type="domain" description="Exonuclease" evidence="13">
    <location>
        <begin position="414"/>
        <end position="583"/>
    </location>
</feature>
<dbReference type="InterPro" id="IPR004013">
    <property type="entry name" value="PHP_dom"/>
</dbReference>
<dbReference type="CDD" id="cd06127">
    <property type="entry name" value="DEDDh"/>
    <property type="match status" value="1"/>
</dbReference>
<dbReference type="CDD" id="cd04484">
    <property type="entry name" value="polC_OBF"/>
    <property type="match status" value="1"/>
</dbReference>
<evidence type="ECO:0000256" key="1">
    <source>
        <dbReference type="ARBA" id="ARBA00003452"/>
    </source>
</evidence>
<evidence type="ECO:0000259" key="13">
    <source>
        <dbReference type="SMART" id="SM00479"/>
    </source>
</evidence>
<dbReference type="EMBL" id="CP011856">
    <property type="protein sequence ID" value="AKM54427.1"/>
    <property type="molecule type" value="Genomic_DNA"/>
</dbReference>
<dbReference type="InterPro" id="IPR003141">
    <property type="entry name" value="Pol/His_phosphatase_N"/>
</dbReference>
<comment type="subcellular location">
    <subcellularLocation>
        <location evidence="11">Cytoplasm</location>
    </subcellularLocation>
</comment>
<protein>
    <recommendedName>
        <fullName evidence="11">DNA polymerase III PolC-type</fullName>
        <shortName evidence="11">PolIII</shortName>
        <ecNumber evidence="11">2.7.7.7</ecNumber>
    </recommendedName>
</protein>
<evidence type="ECO:0000256" key="5">
    <source>
        <dbReference type="ARBA" id="ARBA00022705"/>
    </source>
</evidence>
<dbReference type="Pfam" id="PF17657">
    <property type="entry name" value="DNA_pol3_finger"/>
    <property type="match status" value="1"/>
</dbReference>
<dbReference type="STRING" id="315358.SERIO_v1c08670"/>
<keyword evidence="6 11" id="KW-0540">Nuclease</keyword>
<comment type="similarity">
    <text evidence="11">Belongs to the DNA polymerase type-C family. PolC subfamily.</text>
</comment>
<dbReference type="Pfam" id="PF02811">
    <property type="entry name" value="PHP"/>
    <property type="match status" value="1"/>
</dbReference>
<dbReference type="InterPro" id="IPR006308">
    <property type="entry name" value="Pol_III_a_PolC-type_gram_pos"/>
</dbReference>
<evidence type="ECO:0000313" key="15">
    <source>
        <dbReference type="EMBL" id="AKM54427.1"/>
    </source>
</evidence>
<dbReference type="GO" id="GO:0006261">
    <property type="term" value="P:DNA-templated DNA replication"/>
    <property type="evidence" value="ECO:0007669"/>
    <property type="project" value="UniProtKB-UniRule"/>
</dbReference>
<dbReference type="InterPro" id="IPR040982">
    <property type="entry name" value="DNA_pol3_finger"/>
</dbReference>
<feature type="domain" description="Polymerase/histidinol phosphatase N-terminal" evidence="14">
    <location>
        <begin position="328"/>
        <end position="396"/>
    </location>
</feature>
<evidence type="ECO:0000259" key="14">
    <source>
        <dbReference type="SMART" id="SM00481"/>
    </source>
</evidence>
<dbReference type="InterPro" id="IPR004805">
    <property type="entry name" value="DnaE2/DnaE/PolC"/>
</dbReference>
<dbReference type="GO" id="GO:0008408">
    <property type="term" value="F:3'-5' exonuclease activity"/>
    <property type="evidence" value="ECO:0007669"/>
    <property type="project" value="UniProtKB-UniRule"/>
</dbReference>
<feature type="region of interest" description="Disordered" evidence="12">
    <location>
        <begin position="181"/>
        <end position="205"/>
    </location>
</feature>
<keyword evidence="3 11" id="KW-0808">Transferase</keyword>
<gene>
    <name evidence="11 15" type="primary">polC</name>
    <name evidence="15" type="ORF">SERIO_v1c08670</name>
</gene>
<keyword evidence="2 11" id="KW-0963">Cytoplasm</keyword>
<evidence type="ECO:0000256" key="2">
    <source>
        <dbReference type="ARBA" id="ARBA00022490"/>
    </source>
</evidence>
<accession>A0A0H3XMX2</accession>
<reference evidence="16" key="2">
    <citation type="submission" date="2015-06" db="EMBL/GenBank/DDBJ databases">
        <title>Complete genome sequence of Spiroplasma eriocheiris TDA-040725-5 (DSM 21848).</title>
        <authorList>
            <person name="Lo W.-S."/>
            <person name="Kuo C.-H."/>
        </authorList>
    </citation>
    <scope>NUCLEOTIDE SEQUENCE [LARGE SCALE GENOMIC DNA]</scope>
    <source>
        <strain evidence="16">TDA-040725-5</strain>
    </source>
</reference>
<dbReference type="HAMAP" id="MF_00356">
    <property type="entry name" value="DNApol_PolC"/>
    <property type="match status" value="1"/>
</dbReference>
<dbReference type="PANTHER" id="PTHR32294:SF5">
    <property type="entry name" value="DNA POLYMERASE III POLC-TYPE"/>
    <property type="match status" value="1"/>
</dbReference>
<dbReference type="InterPro" id="IPR012340">
    <property type="entry name" value="NA-bd_OB-fold"/>
</dbReference>
<dbReference type="Pfam" id="PF14579">
    <property type="entry name" value="HHH_6"/>
    <property type="match status" value="1"/>
</dbReference>
<dbReference type="CDD" id="cd07435">
    <property type="entry name" value="PHP_PolIIIA_POLC"/>
    <property type="match status" value="1"/>
</dbReference>
<dbReference type="Gene3D" id="3.30.1900.20">
    <property type="match status" value="2"/>
</dbReference>
<evidence type="ECO:0000256" key="10">
    <source>
        <dbReference type="ARBA" id="ARBA00049244"/>
    </source>
</evidence>
<dbReference type="SMART" id="SM00479">
    <property type="entry name" value="EXOIII"/>
    <property type="match status" value="1"/>
</dbReference>
<keyword evidence="8 11" id="KW-0269">Exonuclease</keyword>
<dbReference type="GO" id="GO:0005737">
    <property type="term" value="C:cytoplasm"/>
    <property type="evidence" value="ECO:0007669"/>
    <property type="project" value="UniProtKB-SubCell"/>
</dbReference>
<dbReference type="SMART" id="SM00481">
    <property type="entry name" value="POLIIIAc"/>
    <property type="match status" value="1"/>
</dbReference>
<dbReference type="EC" id="2.7.7.7" evidence="11"/>
<dbReference type="InterPro" id="IPR006054">
    <property type="entry name" value="DnaQ"/>
</dbReference>
<dbReference type="Gene3D" id="1.10.150.870">
    <property type="match status" value="1"/>
</dbReference>
<dbReference type="Gene3D" id="1.10.150.700">
    <property type="entry name" value="PolC, middle finger domain"/>
    <property type="match status" value="1"/>
</dbReference>
<dbReference type="PATRIC" id="fig|743698.3.peg.873"/>
<dbReference type="FunFam" id="3.30.420.10:FF:000045">
    <property type="entry name" value="3'-5' exonuclease DinG"/>
    <property type="match status" value="1"/>
</dbReference>
<evidence type="ECO:0000256" key="7">
    <source>
        <dbReference type="ARBA" id="ARBA00022801"/>
    </source>
</evidence>
<dbReference type="GO" id="GO:0003677">
    <property type="term" value="F:DNA binding"/>
    <property type="evidence" value="ECO:0007669"/>
    <property type="project" value="UniProtKB-UniRule"/>
</dbReference>
<evidence type="ECO:0000256" key="8">
    <source>
        <dbReference type="ARBA" id="ARBA00022839"/>
    </source>
</evidence>
<comment type="catalytic activity">
    <reaction evidence="10 11">
        <text>DNA(n) + a 2'-deoxyribonucleoside 5'-triphosphate = DNA(n+1) + diphosphate</text>
        <dbReference type="Rhea" id="RHEA:22508"/>
        <dbReference type="Rhea" id="RHEA-COMP:17339"/>
        <dbReference type="Rhea" id="RHEA-COMP:17340"/>
        <dbReference type="ChEBI" id="CHEBI:33019"/>
        <dbReference type="ChEBI" id="CHEBI:61560"/>
        <dbReference type="ChEBI" id="CHEBI:173112"/>
        <dbReference type="EC" id="2.7.7.7"/>
    </reaction>
</comment>
<reference evidence="15 16" key="1">
    <citation type="journal article" date="2015" name="Genome Biol. Evol.">
        <title>Found and Lost: The Fates of Horizontally Acquired Genes in Arthropod-Symbiotic Spiroplasma.</title>
        <authorList>
            <person name="Lo W.S."/>
            <person name="Gasparich G.E."/>
            <person name="Kuo C.H."/>
        </authorList>
    </citation>
    <scope>NUCLEOTIDE SEQUENCE [LARGE SCALE GENOMIC DNA]</scope>
    <source>
        <strain evidence="16">TDA-040725-5</strain>
    </source>
</reference>
<name>A0A0H3XMX2_9MOLU</name>
<dbReference type="InterPro" id="IPR012337">
    <property type="entry name" value="RNaseH-like_sf"/>
</dbReference>
<keyword evidence="9 11" id="KW-0239">DNA-directed DNA polymerase</keyword>
<dbReference type="InterPro" id="IPR044923">
    <property type="entry name" value="PolC_middle_finger_sf"/>
</dbReference>
<dbReference type="SUPFAM" id="SSF50249">
    <property type="entry name" value="Nucleic acid-binding proteins"/>
    <property type="match status" value="1"/>
</dbReference>
<dbReference type="Pfam" id="PF07733">
    <property type="entry name" value="DNA_pol3_alpha"/>
    <property type="match status" value="1"/>
</dbReference>
<sequence>MDQQLIKLFIANDLEVDNAYFQDAKVVKSEYSTTDSIFRIVIAVNELLPINILAHVESTLRHNKKIPTKITLEINNLNYNISNIFEYIEYIRTHKSEVKQSYFNKLSADSFQLDDNNLIVRVTSESERKLVNEHCLYYQNHLRRYGFKDLTLTVKVEAVENDILAINQEEIDKIRENVHRQLSEQPQISPTALKRDSNNNGTKPRNFYGKVNLEVPTYNKIKDIDHDEPNVIIHGKIFAKDRVATTTKKFIYVLTITDGSDSISIKYFTRDENPDENLETLNINDWISVYGDIRYDTYASEQVIFSKKIIKIEKEEITRLDNAPVKRVELHTHTKMSTMDGVVNVPDLFKLLSKWNHQAIAITDHLNIQVFSEVYNTSLKYPDLKVIYGLEADVLDDVVWYVKNPQQHNLRTAKYVIFDLETTGLSNEYDEIIEFGAVIMDGISGERETINHLFKPSIKLSSFTTELTGITDDMLQDKPTFLESVDKILDYFQDAILVAHNAEFDIGFIQSWIQKAGHPKINNTIIDTLQLSRALESGLKNYRLGSIARRYNVIYNEEVAHRADYDAIVLADIYEHQLRKMINEFNVEIDDDLNKIHNNQVYQKMRAKHLTILAKNQSGILDLFTLVTKSHTDYFYSSPKLLKSVINQHRKNLLIGSSCVNGKIFELARNKSNEELEEAMAFYDYIEVQPPSVYKHLVQLGDLTQERLLTVISNIIHIAKKLNKLVVATGDVHYLNPEDKIFREVYIHSKGIGGKPHPLFDYKNRISEYPEQFLRTTNEMLAEFNFLNDEKLAYEIVVENTNKIADQIEKVQIIKDKLYTPSIEGSDQLLKELCYKNAYAKYGNPLPKIVAERLESELTAIIKHGFGVIYWIAHKLVDKSLRDGYLVGSRGSVGSSFVATMSAITEVNPLQPHYICANCRYSEFITDGSVRCGYDLVDKGCPQCQNIMHGEGHDIPFETFLGFEADKVPDIDLNFSGEYQPVAHDFTKEMFGERSVYRAGTISTVAQKTAFGYVRGYFEAKNILHLKRKSEIERITKACEGVKRTTGQHPGGIVVIPNEYQVEAFTPVNFPADDTTSSWLTTHFDFHAIHDNVLKLDILGHVDPTVLKMLQDLTGVDPKTIPTNDPAVLSLFQNLDSLKISPEDINNEKTGAIGIPEFGTGFVRKMLLDTKPSSFADLVQVSGLSHGTDVWIGNAQDLIKNHNITISQVIGCRDDIMVNLIYKGLPAKSAFKIMEDVRKGRGLTPEHVELMKEHNVEQWYIDSCNKIKYMFPKAHATAYVLMAWRIAWFKINYPVEYYATYFSTRTDVFDIKTILKGKATIQNVLRDIQTRLESKDFNMLNKPSQKEKDLIPVYEVALEMYARGIKMKNIDLQTSDIKNFKVIVENGEKIILPPFATIDGLGEAVGESIVSARNTKQFISINDLQKRTNITKAHMQAFEELGILNHLSEDDQITFNF</sequence>
<dbReference type="KEGG" id="seri:SERIO_v1c08670"/>
<keyword evidence="16" id="KW-1185">Reference proteome</keyword>
<dbReference type="SMR" id="A0A0H3XMX2"/>
<evidence type="ECO:0000313" key="16">
    <source>
        <dbReference type="Proteomes" id="UP000035661"/>
    </source>
</evidence>
<proteinExistence type="inferred from homology"/>
<evidence type="ECO:0000256" key="11">
    <source>
        <dbReference type="HAMAP-Rule" id="MF_00356"/>
    </source>
</evidence>
<evidence type="ECO:0000256" key="3">
    <source>
        <dbReference type="ARBA" id="ARBA00022679"/>
    </source>
</evidence>
<dbReference type="Pfam" id="PF00929">
    <property type="entry name" value="RNase_T"/>
    <property type="match status" value="1"/>
</dbReference>
<dbReference type="Gene3D" id="6.10.140.1510">
    <property type="match status" value="1"/>
</dbReference>
<dbReference type="InterPro" id="IPR036397">
    <property type="entry name" value="RNaseH_sf"/>
</dbReference>
<dbReference type="NCBIfam" id="TIGR00573">
    <property type="entry name" value="dnaq"/>
    <property type="match status" value="1"/>
</dbReference>
<organism evidence="15 16">
    <name type="scientific">Spiroplasma eriocheiris</name>
    <dbReference type="NCBI Taxonomy" id="315358"/>
    <lineage>
        <taxon>Bacteria</taxon>
        <taxon>Bacillati</taxon>
        <taxon>Mycoplasmatota</taxon>
        <taxon>Mollicutes</taxon>
        <taxon>Entomoplasmatales</taxon>
        <taxon>Spiroplasmataceae</taxon>
        <taxon>Spiroplasma</taxon>
    </lineage>
</organism>
<dbReference type="Gene3D" id="3.30.420.10">
    <property type="entry name" value="Ribonuclease H-like superfamily/Ribonuclease H"/>
    <property type="match status" value="1"/>
</dbReference>
<dbReference type="InterPro" id="IPR013520">
    <property type="entry name" value="Ribonucl_H"/>
</dbReference>
<keyword evidence="4 11" id="KW-0548">Nucleotidyltransferase</keyword>